<dbReference type="GO" id="GO:0004325">
    <property type="term" value="F:ferrochelatase activity"/>
    <property type="evidence" value="ECO:0007669"/>
    <property type="project" value="InterPro"/>
</dbReference>
<gene>
    <name evidence="8" type="ORF">GCM10011409_42280</name>
</gene>
<accession>A0A9W5X7H5</accession>
<evidence type="ECO:0000313" key="8">
    <source>
        <dbReference type="EMBL" id="GGB60457.1"/>
    </source>
</evidence>
<dbReference type="GO" id="GO:0019354">
    <property type="term" value="P:siroheme biosynthetic process"/>
    <property type="evidence" value="ECO:0007669"/>
    <property type="project" value="InterPro"/>
</dbReference>
<name>A0A9W5X7H5_9BACI</name>
<organism evidence="8 9">
    <name type="scientific">Lentibacillus populi</name>
    <dbReference type="NCBI Taxonomy" id="1827502"/>
    <lineage>
        <taxon>Bacteria</taxon>
        <taxon>Bacillati</taxon>
        <taxon>Bacillota</taxon>
        <taxon>Bacilli</taxon>
        <taxon>Bacillales</taxon>
        <taxon>Bacillaceae</taxon>
        <taxon>Lentibacillus</taxon>
    </lineage>
</organism>
<reference evidence="8" key="1">
    <citation type="journal article" date="2014" name="Int. J. Syst. Evol. Microbiol.">
        <title>Complete genome sequence of Corynebacterium casei LMG S-19264T (=DSM 44701T), isolated from a smear-ripened cheese.</title>
        <authorList>
            <consortium name="US DOE Joint Genome Institute (JGI-PGF)"/>
            <person name="Walter F."/>
            <person name="Albersmeier A."/>
            <person name="Kalinowski J."/>
            <person name="Ruckert C."/>
        </authorList>
    </citation>
    <scope>NUCLEOTIDE SEQUENCE</scope>
    <source>
        <strain evidence="8">CGMCC 1.15454</strain>
    </source>
</reference>
<dbReference type="Gene3D" id="3.40.50.720">
    <property type="entry name" value="NAD(P)-binding Rossmann-like Domain"/>
    <property type="match status" value="1"/>
</dbReference>
<dbReference type="Gene3D" id="1.10.8.610">
    <property type="entry name" value="SirC, precorrin-2 dehydrogenase, C-terminal helical domain-like"/>
    <property type="match status" value="1"/>
</dbReference>
<dbReference type="SUPFAM" id="SSF75615">
    <property type="entry name" value="Siroheme synthase middle domains-like"/>
    <property type="match status" value="1"/>
</dbReference>
<dbReference type="NCBIfam" id="TIGR01470">
    <property type="entry name" value="cysG_Nterm"/>
    <property type="match status" value="1"/>
</dbReference>
<keyword evidence="9" id="KW-1185">Reference proteome</keyword>
<evidence type="ECO:0000313" key="9">
    <source>
        <dbReference type="Proteomes" id="UP000621492"/>
    </source>
</evidence>
<keyword evidence="5" id="KW-0627">Porphyrin biosynthesis</keyword>
<evidence type="ECO:0000256" key="5">
    <source>
        <dbReference type="ARBA" id="ARBA00023244"/>
    </source>
</evidence>
<dbReference type="AlphaFoldDB" id="A0A9W5X7H5"/>
<dbReference type="InterPro" id="IPR042518">
    <property type="entry name" value="SirC_C"/>
</dbReference>
<sequence>MALTPFMIDLVNKRVVIVGGGLVAERRMRCLLESGACVTVISPEIGEGIRALWEEGYVNWKQRHFEADDVADAFLIIVATNDPATNQTVIEAVPETSLVNVAADAEQGNIQFPAHLQQGKLSISIATNGASPMLAAKIRNRLATTYDRNYGDYVDFLYESRQLIKRSLLTKQTQTLLLRELLDESFKNKQKQMAIINWLESLVKGEEHDERLGR</sequence>
<evidence type="ECO:0000256" key="3">
    <source>
        <dbReference type="ARBA" id="ARBA00023002"/>
    </source>
</evidence>
<dbReference type="InterPro" id="IPR028161">
    <property type="entry name" value="Met8-like"/>
</dbReference>
<dbReference type="SUPFAM" id="SSF51735">
    <property type="entry name" value="NAD(P)-binding Rossmann-fold domains"/>
    <property type="match status" value="1"/>
</dbReference>
<comment type="pathway">
    <text evidence="1">Porphyrin-containing compound metabolism; siroheme biosynthesis; sirohydrochlorin from precorrin-2: step 1/1.</text>
</comment>
<dbReference type="Proteomes" id="UP000621492">
    <property type="component" value="Unassembled WGS sequence"/>
</dbReference>
<evidence type="ECO:0000256" key="2">
    <source>
        <dbReference type="ARBA" id="ARBA00012400"/>
    </source>
</evidence>
<comment type="caution">
    <text evidence="8">The sequence shown here is derived from an EMBL/GenBank/DDBJ whole genome shotgun (WGS) entry which is preliminary data.</text>
</comment>
<dbReference type="PANTHER" id="PTHR35330">
    <property type="entry name" value="SIROHEME BIOSYNTHESIS PROTEIN MET8"/>
    <property type="match status" value="1"/>
</dbReference>
<dbReference type="NCBIfam" id="NF005222">
    <property type="entry name" value="PRK06718.1"/>
    <property type="match status" value="1"/>
</dbReference>
<dbReference type="RefSeq" id="WP_188725837.1">
    <property type="nucleotide sequence ID" value="NZ_BMJD01000060.1"/>
</dbReference>
<dbReference type="InterPro" id="IPR028281">
    <property type="entry name" value="Sirohaem_synthase_central"/>
</dbReference>
<dbReference type="Pfam" id="PF22440">
    <property type="entry name" value="SirC_C"/>
    <property type="match status" value="1"/>
</dbReference>
<feature type="domain" description="Siroheme synthase central" evidence="7">
    <location>
        <begin position="118"/>
        <end position="143"/>
    </location>
</feature>
<dbReference type="Pfam" id="PF13241">
    <property type="entry name" value="NAD_binding_7"/>
    <property type="match status" value="1"/>
</dbReference>
<dbReference type="PANTHER" id="PTHR35330:SF1">
    <property type="entry name" value="SIROHEME BIOSYNTHESIS PROTEIN MET8"/>
    <property type="match status" value="1"/>
</dbReference>
<keyword evidence="4" id="KW-0520">NAD</keyword>
<evidence type="ECO:0000259" key="7">
    <source>
        <dbReference type="Pfam" id="PF14824"/>
    </source>
</evidence>
<evidence type="ECO:0000256" key="6">
    <source>
        <dbReference type="ARBA" id="ARBA00047561"/>
    </source>
</evidence>
<dbReference type="EC" id="1.3.1.76" evidence="2"/>
<dbReference type="Pfam" id="PF14824">
    <property type="entry name" value="Sirohm_synth_M"/>
    <property type="match status" value="1"/>
</dbReference>
<dbReference type="EMBL" id="BMJD01000060">
    <property type="protein sequence ID" value="GGB60457.1"/>
    <property type="molecule type" value="Genomic_DNA"/>
</dbReference>
<dbReference type="GO" id="GO:0043115">
    <property type="term" value="F:precorrin-2 dehydrogenase activity"/>
    <property type="evidence" value="ECO:0007669"/>
    <property type="project" value="UniProtKB-EC"/>
</dbReference>
<protein>
    <recommendedName>
        <fullName evidence="2">precorrin-2 dehydrogenase</fullName>
        <ecNumber evidence="2">1.3.1.76</ecNumber>
    </recommendedName>
</protein>
<dbReference type="InterPro" id="IPR006367">
    <property type="entry name" value="Sirohaem_synthase_N"/>
</dbReference>
<comment type="catalytic activity">
    <reaction evidence="6">
        <text>precorrin-2 + NAD(+) = sirohydrochlorin + NADH + 2 H(+)</text>
        <dbReference type="Rhea" id="RHEA:15613"/>
        <dbReference type="ChEBI" id="CHEBI:15378"/>
        <dbReference type="ChEBI" id="CHEBI:57540"/>
        <dbReference type="ChEBI" id="CHEBI:57945"/>
        <dbReference type="ChEBI" id="CHEBI:58351"/>
        <dbReference type="ChEBI" id="CHEBI:58827"/>
        <dbReference type="EC" id="1.3.1.76"/>
    </reaction>
</comment>
<keyword evidence="3" id="KW-0560">Oxidoreductase</keyword>
<reference evidence="8" key="2">
    <citation type="submission" date="2020-09" db="EMBL/GenBank/DDBJ databases">
        <authorList>
            <person name="Sun Q."/>
            <person name="Zhou Y."/>
        </authorList>
    </citation>
    <scope>NUCLEOTIDE SEQUENCE</scope>
    <source>
        <strain evidence="8">CGMCC 1.15454</strain>
    </source>
</reference>
<proteinExistence type="predicted"/>
<dbReference type="InterPro" id="IPR036291">
    <property type="entry name" value="NAD(P)-bd_dom_sf"/>
</dbReference>
<evidence type="ECO:0000256" key="1">
    <source>
        <dbReference type="ARBA" id="ARBA00005010"/>
    </source>
</evidence>
<evidence type="ECO:0000256" key="4">
    <source>
        <dbReference type="ARBA" id="ARBA00023027"/>
    </source>
</evidence>